<reference evidence="1 2" key="1">
    <citation type="submission" date="2022-04" db="EMBL/GenBank/DDBJ databases">
        <title>Positive selection, recombination, and allopatry shape intraspecific diversity of widespread and dominant cyanobacteria.</title>
        <authorList>
            <person name="Wei J."/>
            <person name="Shu W."/>
            <person name="Hu C."/>
        </authorList>
    </citation>
    <scope>NUCLEOTIDE SEQUENCE [LARGE SCALE GENOMIC DNA]</scope>
    <source>
        <strain evidence="1 2">GB2-A4</strain>
    </source>
</reference>
<organism evidence="1 2">
    <name type="scientific">Trichocoleus desertorum GB2-A4</name>
    <dbReference type="NCBI Taxonomy" id="2933944"/>
    <lineage>
        <taxon>Bacteria</taxon>
        <taxon>Bacillati</taxon>
        <taxon>Cyanobacteriota</taxon>
        <taxon>Cyanophyceae</taxon>
        <taxon>Leptolyngbyales</taxon>
        <taxon>Trichocoleusaceae</taxon>
        <taxon>Trichocoleus</taxon>
    </lineage>
</organism>
<name>A0ABV0J946_9CYAN</name>
<dbReference type="EMBL" id="JAMPKM010000008">
    <property type="protein sequence ID" value="MEP0818305.1"/>
    <property type="molecule type" value="Genomic_DNA"/>
</dbReference>
<protein>
    <submittedName>
        <fullName evidence="1">Uncharacterized protein</fullName>
    </submittedName>
</protein>
<proteinExistence type="predicted"/>
<gene>
    <name evidence="1" type="ORF">NC998_14490</name>
</gene>
<comment type="caution">
    <text evidence="1">The sequence shown here is derived from an EMBL/GenBank/DDBJ whole genome shotgun (WGS) entry which is preliminary data.</text>
</comment>
<evidence type="ECO:0000313" key="1">
    <source>
        <dbReference type="EMBL" id="MEP0818305.1"/>
    </source>
</evidence>
<evidence type="ECO:0000313" key="2">
    <source>
        <dbReference type="Proteomes" id="UP001464891"/>
    </source>
</evidence>
<sequence>MNILSTEELKTLVEQTQGVCVSLYMPMVRLGSETQQNPIRFKNLIRQAEKQLANQGMRSTEAVDLLKPAHDLDHEDFWQHQSDGLAIFIANGVFRYYRLPTSFNELVVVTDRFHIKPLLPFLTGDGKFYLLTLSQEDEVKFFEGSRFSLQELEVENMPKTLNEALHYDGLDQGIEQRIATSRGGTNNSFQQPGTFHGQGNDGAKQNDILQFFHRLDESLHDILRNQKAPLVLAGVEYLLPLYREANTYPHLLEEGINGNQKISHSEELHAAAWQIVEPLFQQAQQQAVEHYRELNGTGKNSHDLKEAVSAAYYGRVEQLFVAVGVQQWGTFDPDANQIQVHTDAQPGDEDLLDSAAIQTLLNGGIVYAVEPDQVPGEAPLAAVFRY</sequence>
<dbReference type="Proteomes" id="UP001464891">
    <property type="component" value="Unassembled WGS sequence"/>
</dbReference>
<dbReference type="InterPro" id="IPR041289">
    <property type="entry name" value="Bact_RF_family3"/>
</dbReference>
<dbReference type="Pfam" id="PF18845">
    <property type="entry name" value="baeRF_family3"/>
    <property type="match status" value="1"/>
</dbReference>
<dbReference type="RefSeq" id="WP_190441711.1">
    <property type="nucleotide sequence ID" value="NZ_JAMPKM010000008.1"/>
</dbReference>
<keyword evidence="2" id="KW-1185">Reference proteome</keyword>
<accession>A0ABV0J946</accession>